<reference evidence="2" key="1">
    <citation type="submission" date="2017-02" db="UniProtKB">
        <authorList>
            <consortium name="WormBaseParasite"/>
        </authorList>
    </citation>
    <scope>IDENTIFICATION</scope>
</reference>
<evidence type="ECO:0000313" key="2">
    <source>
        <dbReference type="WBParaSite" id="SMUV_0001056401-mRNA-1"/>
    </source>
</evidence>
<keyword evidence="1" id="KW-1185">Reference proteome</keyword>
<dbReference type="WBParaSite" id="SMUV_0001056401-mRNA-1">
    <property type="protein sequence ID" value="SMUV_0001056401-mRNA-1"/>
    <property type="gene ID" value="SMUV_0001056401"/>
</dbReference>
<proteinExistence type="predicted"/>
<dbReference type="AlphaFoldDB" id="A0A0N5AZY1"/>
<name>A0A0N5AZY1_9BILA</name>
<sequence>MLILSNNNCNEDCGYVNCFNDCHSKTFSSLGFNLNDHELRRCCSSYPSFFMEKNLMDVFNLDNLCESRGCWKSRAAQPVRNTAWKTAEVIQTARRLRVIANEFDRQFMANSTAAYNFHNFNWLWKLLRLGVAFIRGYFLR</sequence>
<evidence type="ECO:0000313" key="1">
    <source>
        <dbReference type="Proteomes" id="UP000046393"/>
    </source>
</evidence>
<dbReference type="Proteomes" id="UP000046393">
    <property type="component" value="Unplaced"/>
</dbReference>
<accession>A0A0N5AZY1</accession>
<protein>
    <submittedName>
        <fullName evidence="2">Uncharacterized protein</fullName>
    </submittedName>
</protein>
<organism evidence="1 2">
    <name type="scientific">Syphacia muris</name>
    <dbReference type="NCBI Taxonomy" id="451379"/>
    <lineage>
        <taxon>Eukaryota</taxon>
        <taxon>Metazoa</taxon>
        <taxon>Ecdysozoa</taxon>
        <taxon>Nematoda</taxon>
        <taxon>Chromadorea</taxon>
        <taxon>Rhabditida</taxon>
        <taxon>Spirurina</taxon>
        <taxon>Oxyuridomorpha</taxon>
        <taxon>Oxyuroidea</taxon>
        <taxon>Oxyuridae</taxon>
        <taxon>Syphacia</taxon>
    </lineage>
</organism>